<accession>A0A9N9TRS9</accession>
<feature type="binding site" description="axial binding residue" evidence="8">
    <location>
        <position position="445"/>
    </location>
    <ligand>
        <name>heme</name>
        <dbReference type="ChEBI" id="CHEBI:30413"/>
    </ligand>
    <ligandPart>
        <name>Fe</name>
        <dbReference type="ChEBI" id="CHEBI:18248"/>
    </ligandPart>
</feature>
<dbReference type="GO" id="GO:0005506">
    <property type="term" value="F:iron ion binding"/>
    <property type="evidence" value="ECO:0007669"/>
    <property type="project" value="InterPro"/>
</dbReference>
<dbReference type="InterPro" id="IPR050479">
    <property type="entry name" value="CYP11_CYP27_families"/>
</dbReference>
<dbReference type="InterPro" id="IPR036396">
    <property type="entry name" value="Cyt_P450_sf"/>
</dbReference>
<evidence type="ECO:0000313" key="11">
    <source>
        <dbReference type="EMBL" id="CAG9859221.1"/>
    </source>
</evidence>
<gene>
    <name evidence="11" type="ORF">PHYEVI_LOCUS5595</name>
</gene>
<dbReference type="Pfam" id="PF00067">
    <property type="entry name" value="p450"/>
    <property type="match status" value="1"/>
</dbReference>
<keyword evidence="4 8" id="KW-0479">Metal-binding</keyword>
<feature type="transmembrane region" description="Helical" evidence="10">
    <location>
        <begin position="15"/>
        <end position="32"/>
    </location>
</feature>
<dbReference type="Gene3D" id="1.10.630.10">
    <property type="entry name" value="Cytochrome P450"/>
    <property type="match status" value="1"/>
</dbReference>
<evidence type="ECO:0000256" key="10">
    <source>
        <dbReference type="SAM" id="Phobius"/>
    </source>
</evidence>
<keyword evidence="10" id="KW-0812">Transmembrane</keyword>
<comment type="cofactor">
    <cofactor evidence="1 8">
        <name>heme</name>
        <dbReference type="ChEBI" id="CHEBI:30413"/>
    </cofactor>
</comment>
<evidence type="ECO:0008006" key="13">
    <source>
        <dbReference type="Google" id="ProtNLM"/>
    </source>
</evidence>
<feature type="transmembrane region" description="Helical" evidence="10">
    <location>
        <begin position="318"/>
        <end position="338"/>
    </location>
</feature>
<dbReference type="PANTHER" id="PTHR24279">
    <property type="entry name" value="CYTOCHROME P450"/>
    <property type="match status" value="1"/>
</dbReference>
<reference evidence="11" key="1">
    <citation type="submission" date="2022-01" db="EMBL/GenBank/DDBJ databases">
        <authorList>
            <person name="King R."/>
        </authorList>
    </citation>
    <scope>NUCLEOTIDE SEQUENCE</scope>
</reference>
<evidence type="ECO:0000256" key="3">
    <source>
        <dbReference type="ARBA" id="ARBA00022617"/>
    </source>
</evidence>
<evidence type="ECO:0000256" key="6">
    <source>
        <dbReference type="ARBA" id="ARBA00023004"/>
    </source>
</evidence>
<keyword evidence="6 8" id="KW-0408">Iron</keyword>
<dbReference type="PANTHER" id="PTHR24279:SF120">
    <property type="entry name" value="CYTOCHROME P450"/>
    <property type="match status" value="1"/>
</dbReference>
<keyword evidence="3 8" id="KW-0349">Heme</keyword>
<keyword evidence="12" id="KW-1185">Reference proteome</keyword>
<dbReference type="PROSITE" id="PS00086">
    <property type="entry name" value="CYTOCHROME_P450"/>
    <property type="match status" value="1"/>
</dbReference>
<keyword evidence="10" id="KW-1133">Transmembrane helix</keyword>
<keyword evidence="10" id="KW-0472">Membrane</keyword>
<evidence type="ECO:0000256" key="4">
    <source>
        <dbReference type="ARBA" id="ARBA00022723"/>
    </source>
</evidence>
<protein>
    <recommendedName>
        <fullName evidence="13">Cytochrome P450 monooxygenase</fullName>
    </recommendedName>
</protein>
<evidence type="ECO:0000256" key="5">
    <source>
        <dbReference type="ARBA" id="ARBA00023002"/>
    </source>
</evidence>
<dbReference type="GO" id="GO:0004497">
    <property type="term" value="F:monooxygenase activity"/>
    <property type="evidence" value="ECO:0007669"/>
    <property type="project" value="UniProtKB-KW"/>
</dbReference>
<keyword evidence="7 9" id="KW-0503">Monooxygenase</keyword>
<dbReference type="GO" id="GO:0016705">
    <property type="term" value="F:oxidoreductase activity, acting on paired donors, with incorporation or reduction of molecular oxygen"/>
    <property type="evidence" value="ECO:0007669"/>
    <property type="project" value="InterPro"/>
</dbReference>
<evidence type="ECO:0000256" key="8">
    <source>
        <dbReference type="PIRSR" id="PIRSR602401-1"/>
    </source>
</evidence>
<dbReference type="CDD" id="cd11054">
    <property type="entry name" value="CYP24A1-like"/>
    <property type="match status" value="1"/>
</dbReference>
<name>A0A9N9TRS9_PHYSR</name>
<dbReference type="SUPFAM" id="SSF48264">
    <property type="entry name" value="Cytochrome P450"/>
    <property type="match status" value="1"/>
</dbReference>
<evidence type="ECO:0000256" key="1">
    <source>
        <dbReference type="ARBA" id="ARBA00001971"/>
    </source>
</evidence>
<evidence type="ECO:0000313" key="12">
    <source>
        <dbReference type="Proteomes" id="UP001153712"/>
    </source>
</evidence>
<dbReference type="Proteomes" id="UP001153712">
    <property type="component" value="Chromosome 2"/>
</dbReference>
<dbReference type="OrthoDB" id="3945418at2759"/>
<dbReference type="GO" id="GO:0020037">
    <property type="term" value="F:heme binding"/>
    <property type="evidence" value="ECO:0007669"/>
    <property type="project" value="InterPro"/>
</dbReference>
<dbReference type="AlphaFoldDB" id="A0A9N9TRS9"/>
<dbReference type="EMBL" id="OU900095">
    <property type="protein sequence ID" value="CAG9859221.1"/>
    <property type="molecule type" value="Genomic_DNA"/>
</dbReference>
<comment type="similarity">
    <text evidence="2 9">Belongs to the cytochrome P450 family.</text>
</comment>
<dbReference type="PRINTS" id="PR00463">
    <property type="entry name" value="EP450I"/>
</dbReference>
<keyword evidence="5 9" id="KW-0560">Oxidoreductase</keyword>
<dbReference type="InterPro" id="IPR017972">
    <property type="entry name" value="Cyt_P450_CS"/>
</dbReference>
<dbReference type="InterPro" id="IPR001128">
    <property type="entry name" value="Cyt_P450"/>
</dbReference>
<evidence type="ECO:0000256" key="7">
    <source>
        <dbReference type="ARBA" id="ARBA00023033"/>
    </source>
</evidence>
<organism evidence="11 12">
    <name type="scientific">Phyllotreta striolata</name>
    <name type="common">Striped flea beetle</name>
    <name type="synonym">Crioceris striolata</name>
    <dbReference type="NCBI Taxonomy" id="444603"/>
    <lineage>
        <taxon>Eukaryota</taxon>
        <taxon>Metazoa</taxon>
        <taxon>Ecdysozoa</taxon>
        <taxon>Arthropoda</taxon>
        <taxon>Hexapoda</taxon>
        <taxon>Insecta</taxon>
        <taxon>Pterygota</taxon>
        <taxon>Neoptera</taxon>
        <taxon>Endopterygota</taxon>
        <taxon>Coleoptera</taxon>
        <taxon>Polyphaga</taxon>
        <taxon>Cucujiformia</taxon>
        <taxon>Chrysomeloidea</taxon>
        <taxon>Chrysomelidae</taxon>
        <taxon>Galerucinae</taxon>
        <taxon>Alticini</taxon>
        <taxon>Phyllotreta</taxon>
    </lineage>
</organism>
<proteinExistence type="inferred from homology"/>
<evidence type="ECO:0000256" key="2">
    <source>
        <dbReference type="ARBA" id="ARBA00010617"/>
    </source>
</evidence>
<sequence length="496" mass="56073">MTDSDQMINEIFDSFNTLNYLLVIIVFIIFGYRPPWWTRKAVDWVQKEIQDLPGPLSLPLLGTRWVFSCGGYTFNKIHEFYADMYEKYGPIVKEEALFNIPVVSVFEKEDIEKVLKSSGKYPIRPPTEAVAAYRKSRPDRYTSAGIVNEQGAVWYHLRTSLTSDLTSPKTISGFLPQVEEIAEDWCSFVRQHRANGDRVFDLEDVVGKLGLETSCALVLGRRLGFLIPGEESDLGSKLAAAVHKNFIAIRDTYFGLPFWKFVQTSAYKNLAESEEMIYKLALELIQTADEATHDSAVFQSVLKADIDHKEKTAAIVDFIAAGIYTLKNSLVFLLYLIAMHPSTQEKILEDSSKSYLKACVLESFRLLPTAYCLARVTEEDLELSGYKVSAGSAVICHTGIACKNDKYFRDAGEFRPERWLGEEKSATTSNATFLVSPFGVGRRICPGKRFIEHVLPIILESTVRNFEIETVEPMELQFEFLLSPKGPTTMLFKDRG</sequence>
<dbReference type="InterPro" id="IPR002401">
    <property type="entry name" value="Cyt_P450_E_grp-I"/>
</dbReference>
<evidence type="ECO:0000256" key="9">
    <source>
        <dbReference type="RuleBase" id="RU000461"/>
    </source>
</evidence>